<evidence type="ECO:0000256" key="4">
    <source>
        <dbReference type="ARBA" id="ARBA00023125"/>
    </source>
</evidence>
<dbReference type="InterPro" id="IPR013083">
    <property type="entry name" value="Znf_RING/FYVE/PHD"/>
</dbReference>
<keyword evidence="1" id="KW-0479">Metal-binding</keyword>
<sequence>MEPGVGDAPASEVLHPESHEQSPRLLPLVSADDSVDVVPSDAYGVVDNTPAFEPTELSYDDAVGGEDARPIGAETAADLGGSAIERTHAFLPVDSMEPVCQESLWLSAEAEAAPAPVKRKRGRPPKAHGAGRKATAPKKKDEEEVCFICFDGGNLVVCDRRWVYLLRSVGVLSKFLKFLLLFDLNFSFSFTRGCPKVYHPSCIHRDESFFRSRSRWNCGWHICSICQKAVTYMCYTCTYSVCKACIGGANFFSVQGQKGFCETCYKTIMLIESNEKTNEEKVCLLSSLAHSFHFRV</sequence>
<dbReference type="FunFam" id="3.30.40.10:FF:000303">
    <property type="entry name" value="Zinc finger CCCH domain-containing protein 19"/>
    <property type="match status" value="1"/>
</dbReference>
<keyword evidence="4" id="KW-0238">DNA-binding</keyword>
<dbReference type="AlphaFoldDB" id="A0A8J5LDD5"/>
<dbReference type="Proteomes" id="UP000734854">
    <property type="component" value="Unassembled WGS sequence"/>
</dbReference>
<feature type="region of interest" description="Disordered" evidence="5">
    <location>
        <begin position="115"/>
        <end position="136"/>
    </location>
</feature>
<reference evidence="6 7" key="1">
    <citation type="submission" date="2020-08" db="EMBL/GenBank/DDBJ databases">
        <title>Plant Genome Project.</title>
        <authorList>
            <person name="Zhang R.-G."/>
        </authorList>
    </citation>
    <scope>NUCLEOTIDE SEQUENCE [LARGE SCALE GENOMIC DNA]</scope>
    <source>
        <tissue evidence="6">Rhizome</tissue>
    </source>
</reference>
<evidence type="ECO:0000256" key="5">
    <source>
        <dbReference type="SAM" id="MobiDB-lite"/>
    </source>
</evidence>
<organism evidence="6 7">
    <name type="scientific">Zingiber officinale</name>
    <name type="common">Ginger</name>
    <name type="synonym">Amomum zingiber</name>
    <dbReference type="NCBI Taxonomy" id="94328"/>
    <lineage>
        <taxon>Eukaryota</taxon>
        <taxon>Viridiplantae</taxon>
        <taxon>Streptophyta</taxon>
        <taxon>Embryophyta</taxon>
        <taxon>Tracheophyta</taxon>
        <taxon>Spermatophyta</taxon>
        <taxon>Magnoliopsida</taxon>
        <taxon>Liliopsida</taxon>
        <taxon>Zingiberales</taxon>
        <taxon>Zingiberaceae</taxon>
        <taxon>Zingiber</taxon>
    </lineage>
</organism>
<accession>A0A8J5LDD5</accession>
<feature type="region of interest" description="Disordered" evidence="5">
    <location>
        <begin position="1"/>
        <end position="25"/>
    </location>
</feature>
<keyword evidence="7" id="KW-1185">Reference proteome</keyword>
<dbReference type="GO" id="GO:0003677">
    <property type="term" value="F:DNA binding"/>
    <property type="evidence" value="ECO:0007669"/>
    <property type="project" value="UniProtKB-KW"/>
</dbReference>
<evidence type="ECO:0000313" key="6">
    <source>
        <dbReference type="EMBL" id="KAG6514264.1"/>
    </source>
</evidence>
<comment type="caution">
    <text evidence="6">The sequence shown here is derived from an EMBL/GenBank/DDBJ whole genome shotgun (WGS) entry which is preliminary data.</text>
</comment>
<evidence type="ECO:0000256" key="1">
    <source>
        <dbReference type="ARBA" id="ARBA00022723"/>
    </source>
</evidence>
<gene>
    <name evidence="6" type="ORF">ZIOFF_024611</name>
</gene>
<name>A0A8J5LDD5_ZINOF</name>
<dbReference type="EMBL" id="JACMSC010000007">
    <property type="protein sequence ID" value="KAG6514264.1"/>
    <property type="molecule type" value="Genomic_DNA"/>
</dbReference>
<evidence type="ECO:0000256" key="3">
    <source>
        <dbReference type="ARBA" id="ARBA00022833"/>
    </source>
</evidence>
<evidence type="ECO:0000256" key="2">
    <source>
        <dbReference type="ARBA" id="ARBA00022771"/>
    </source>
</evidence>
<dbReference type="PANTHER" id="PTHR46695">
    <property type="entry name" value="ZINC FINGER CCCH DOMAIN-CONTAINING PROTEIN 44-RELATED"/>
    <property type="match status" value="1"/>
</dbReference>
<dbReference type="PANTHER" id="PTHR46695:SF4">
    <property type="entry name" value="ZINC FINGER CCCH DOMAIN-CONTAINING PROTEIN 44"/>
    <property type="match status" value="1"/>
</dbReference>
<dbReference type="GO" id="GO:0008270">
    <property type="term" value="F:zinc ion binding"/>
    <property type="evidence" value="ECO:0007669"/>
    <property type="project" value="UniProtKB-KW"/>
</dbReference>
<keyword evidence="3" id="KW-0862">Zinc</keyword>
<evidence type="ECO:0000313" key="7">
    <source>
        <dbReference type="Proteomes" id="UP000734854"/>
    </source>
</evidence>
<keyword evidence="2" id="KW-0863">Zinc-finger</keyword>
<protein>
    <submittedName>
        <fullName evidence="6">Uncharacterized protein</fullName>
    </submittedName>
</protein>
<proteinExistence type="predicted"/>
<feature type="compositionally biased region" description="Basic residues" evidence="5">
    <location>
        <begin position="117"/>
        <end position="136"/>
    </location>
</feature>
<dbReference type="Gene3D" id="3.30.40.10">
    <property type="entry name" value="Zinc/RING finger domain, C3HC4 (zinc finger)"/>
    <property type="match status" value="1"/>
</dbReference>